<evidence type="ECO:0000313" key="2">
    <source>
        <dbReference type="Proteomes" id="UP000184501"/>
    </source>
</evidence>
<organism evidence="1 2">
    <name type="scientific">Streptoalloteichus hindustanus</name>
    <dbReference type="NCBI Taxonomy" id="2017"/>
    <lineage>
        <taxon>Bacteria</taxon>
        <taxon>Bacillati</taxon>
        <taxon>Actinomycetota</taxon>
        <taxon>Actinomycetes</taxon>
        <taxon>Pseudonocardiales</taxon>
        <taxon>Pseudonocardiaceae</taxon>
        <taxon>Streptoalloteichus</taxon>
    </lineage>
</organism>
<gene>
    <name evidence="1" type="ORF">SAMN05444320_105105</name>
</gene>
<dbReference type="EMBL" id="FQVN01000005">
    <property type="protein sequence ID" value="SHF81920.1"/>
    <property type="molecule type" value="Genomic_DNA"/>
</dbReference>
<reference evidence="1 2" key="1">
    <citation type="submission" date="2016-11" db="EMBL/GenBank/DDBJ databases">
        <authorList>
            <person name="Jaros S."/>
            <person name="Januszkiewicz K."/>
            <person name="Wedrychowicz H."/>
        </authorList>
    </citation>
    <scope>NUCLEOTIDE SEQUENCE [LARGE SCALE GENOMIC DNA]</scope>
    <source>
        <strain evidence="1 2">DSM 44523</strain>
    </source>
</reference>
<dbReference type="Gene3D" id="3.40.190.80">
    <property type="match status" value="1"/>
</dbReference>
<sequence length="140" mass="14623">MGGSNEYTDLLPQVIQSAREVGKHVTGWQPAGPVPASDVSSVIAVFDTIDEPAAAMPRRTLAVRDLGPTSLQVAQVASGHVDAFWEYGHDANIPLPGALIAGEAAAPGPHAEVLATLAEVSRECPLWTEGAGRPHDSRAR</sequence>
<dbReference type="AlphaFoldDB" id="A0A1M5ES20"/>
<dbReference type="RefSeq" id="WP_073484122.1">
    <property type="nucleotide sequence ID" value="NZ_FQVN01000005.1"/>
</dbReference>
<dbReference type="Proteomes" id="UP000184501">
    <property type="component" value="Unassembled WGS sequence"/>
</dbReference>
<name>A0A1M5ES20_STRHI</name>
<keyword evidence="2" id="KW-1185">Reference proteome</keyword>
<evidence type="ECO:0000313" key="1">
    <source>
        <dbReference type="EMBL" id="SHF81920.1"/>
    </source>
</evidence>
<proteinExistence type="predicted"/>
<dbReference type="STRING" id="2017.SAMN05444320_105105"/>
<accession>A0A1M5ES20</accession>
<protein>
    <submittedName>
        <fullName evidence="1">Uncharacterized protein</fullName>
    </submittedName>
</protein>